<organism evidence="1 2">
    <name type="scientific">Marmoricola endophyticus</name>
    <dbReference type="NCBI Taxonomy" id="2040280"/>
    <lineage>
        <taxon>Bacteria</taxon>
        <taxon>Bacillati</taxon>
        <taxon>Actinomycetota</taxon>
        <taxon>Actinomycetes</taxon>
        <taxon>Propionibacteriales</taxon>
        <taxon>Nocardioidaceae</taxon>
        <taxon>Marmoricola</taxon>
    </lineage>
</organism>
<comment type="caution">
    <text evidence="1">The sequence shown here is derived from an EMBL/GenBank/DDBJ whole genome shotgun (WGS) entry which is preliminary data.</text>
</comment>
<evidence type="ECO:0000313" key="2">
    <source>
        <dbReference type="Proteomes" id="UP000649179"/>
    </source>
</evidence>
<keyword evidence="2" id="KW-1185">Reference proteome</keyword>
<dbReference type="Gene3D" id="2.115.10.20">
    <property type="entry name" value="Glycosyl hydrolase domain, family 43"/>
    <property type="match status" value="1"/>
</dbReference>
<reference evidence="1" key="2">
    <citation type="submission" date="2020-09" db="EMBL/GenBank/DDBJ databases">
        <authorList>
            <person name="Sun Q."/>
            <person name="Zhou Y."/>
        </authorList>
    </citation>
    <scope>NUCLEOTIDE SEQUENCE</scope>
    <source>
        <strain evidence="1">CGMCC 1.16067</strain>
    </source>
</reference>
<dbReference type="InterPro" id="IPR023296">
    <property type="entry name" value="Glyco_hydro_beta-prop_sf"/>
</dbReference>
<evidence type="ECO:0000313" key="1">
    <source>
        <dbReference type="EMBL" id="GGF38535.1"/>
    </source>
</evidence>
<protein>
    <submittedName>
        <fullName evidence="1">Uncharacterized protein</fullName>
    </submittedName>
</protein>
<accession>A0A917BDQ4</accession>
<dbReference type="Proteomes" id="UP000649179">
    <property type="component" value="Unassembled WGS sequence"/>
</dbReference>
<reference evidence="1" key="1">
    <citation type="journal article" date="2014" name="Int. J. Syst. Evol. Microbiol.">
        <title>Complete genome sequence of Corynebacterium casei LMG S-19264T (=DSM 44701T), isolated from a smear-ripened cheese.</title>
        <authorList>
            <consortium name="US DOE Joint Genome Institute (JGI-PGF)"/>
            <person name="Walter F."/>
            <person name="Albersmeier A."/>
            <person name="Kalinowski J."/>
            <person name="Ruckert C."/>
        </authorList>
    </citation>
    <scope>NUCLEOTIDE SEQUENCE</scope>
    <source>
        <strain evidence="1">CGMCC 1.16067</strain>
    </source>
</reference>
<dbReference type="SUPFAM" id="SSF75005">
    <property type="entry name" value="Arabinanase/levansucrase/invertase"/>
    <property type="match status" value="1"/>
</dbReference>
<dbReference type="RefSeq" id="WP_188778811.1">
    <property type="nucleotide sequence ID" value="NZ_BMKQ01000001.1"/>
</dbReference>
<name>A0A917BDQ4_9ACTN</name>
<proteinExistence type="predicted"/>
<dbReference type="AlphaFoldDB" id="A0A917BDQ4"/>
<sequence length="430" mass="46455">MTHPFADLRFHEVHRQRLVQLVAEDLADASAAPLAPYLGATTVRAADGVVRAGLDLVHAAHDGHRVRLVAGSQELAARRARLPVGATLGFALCERHATAFVHRRGRWRPVLTAALDGPDPRDPAVLAGAQWCEASPAEGERRRGPFGAVGVRDPHLVTHADGRAYVRGGRVFLTMTCAGPGGFRQAHWGVFALDPDRVDSLERVAAIYARRDGLVLGDHAGHLVRDGDRWLVATSSWGDFSPQRGVHVRLATSREDLLGGVHVLDSERVALPVPAGTLGTWDPALLRDGDGWLVAHVEAESLRPMRFRPATARTDDAEPFAGLRRAAAVGEPGQTEGPLLVGRGGRASLLASDGDRRAYVVADPWSGERLGALDAPYPSNIPHPQLVEREDGSWLMVTFDGTPLEPRRRRTGRRPLLGYGTHGDLVVMRS</sequence>
<dbReference type="EMBL" id="BMKQ01000001">
    <property type="protein sequence ID" value="GGF38535.1"/>
    <property type="molecule type" value="Genomic_DNA"/>
</dbReference>
<gene>
    <name evidence="1" type="ORF">GCM10011519_10170</name>
</gene>